<evidence type="ECO:0000313" key="2">
    <source>
        <dbReference type="EMBL" id="KAJ8474530.1"/>
    </source>
</evidence>
<feature type="region of interest" description="Disordered" evidence="1">
    <location>
        <begin position="96"/>
        <end position="144"/>
    </location>
</feature>
<gene>
    <name evidence="2" type="ORF">ONZ51_g7152</name>
</gene>
<evidence type="ECO:0000256" key="1">
    <source>
        <dbReference type="SAM" id="MobiDB-lite"/>
    </source>
</evidence>
<keyword evidence="3" id="KW-1185">Reference proteome</keyword>
<dbReference type="EMBL" id="JAPEVG010000185">
    <property type="protein sequence ID" value="KAJ8474530.1"/>
    <property type="molecule type" value="Genomic_DNA"/>
</dbReference>
<evidence type="ECO:0000313" key="3">
    <source>
        <dbReference type="Proteomes" id="UP001215151"/>
    </source>
</evidence>
<dbReference type="AlphaFoldDB" id="A0AAD7TQP9"/>
<proteinExistence type="predicted"/>
<name>A0AAD7TQP9_9APHY</name>
<reference evidence="2" key="1">
    <citation type="submission" date="2022-11" db="EMBL/GenBank/DDBJ databases">
        <title>Genome Sequence of Cubamyces cubensis.</title>
        <authorList>
            <person name="Buettner E."/>
        </authorList>
    </citation>
    <scope>NUCLEOTIDE SEQUENCE</scope>
    <source>
        <strain evidence="2">MPL-01</strain>
    </source>
</reference>
<accession>A0AAD7TQP9</accession>
<feature type="compositionally biased region" description="Basic and acidic residues" evidence="1">
    <location>
        <begin position="108"/>
        <end position="134"/>
    </location>
</feature>
<sequence>MDTLPLEILQRIFTLACTDGSHTGIALSLASKSIRAASRTARFHSIALIANPRCLQSFLALYERECEEAVSNGEDKPRIRHLYMTFLCIDPRKRYYSSSSPSLRRAKAHQDTQESSKDAPHKDSGRAEGNDRSPRKSQGRSSINDPSLAYYDTARRFLQLVAPDLWNLIIQVGFQYGGGLHTPLFTTPFPVLREFTLVELLNPEWLFDAIDVPTTGPAFPAVTHLHLLPHALERDLRLNLWATHAPHLTHLRVSGRSNEMIDELALAVGIAQGPPVPPKFPAVRCLLIQPGPPPPSDDRCGTPFEEYGMALFQLEAFTEKCRNAGLKATILPACQERFRATGVHRLREDWLNGEERAWMD</sequence>
<comment type="caution">
    <text evidence="2">The sequence shown here is derived from an EMBL/GenBank/DDBJ whole genome shotgun (WGS) entry which is preliminary data.</text>
</comment>
<dbReference type="Proteomes" id="UP001215151">
    <property type="component" value="Unassembled WGS sequence"/>
</dbReference>
<organism evidence="2 3">
    <name type="scientific">Trametes cubensis</name>
    <dbReference type="NCBI Taxonomy" id="1111947"/>
    <lineage>
        <taxon>Eukaryota</taxon>
        <taxon>Fungi</taxon>
        <taxon>Dikarya</taxon>
        <taxon>Basidiomycota</taxon>
        <taxon>Agaricomycotina</taxon>
        <taxon>Agaricomycetes</taxon>
        <taxon>Polyporales</taxon>
        <taxon>Polyporaceae</taxon>
        <taxon>Trametes</taxon>
    </lineage>
</organism>
<protein>
    <submittedName>
        <fullName evidence="2">Uncharacterized protein</fullName>
    </submittedName>
</protein>